<evidence type="ECO:0000313" key="1">
    <source>
        <dbReference type="EMBL" id="DAF91071.1"/>
    </source>
</evidence>
<reference evidence="1" key="1">
    <citation type="journal article" date="2021" name="Proc. Natl. Acad. Sci. U.S.A.">
        <title>A Catalog of Tens of Thousands of Viruses from Human Metagenomes Reveals Hidden Associations with Chronic Diseases.</title>
        <authorList>
            <person name="Tisza M.J."/>
            <person name="Buck C.B."/>
        </authorList>
    </citation>
    <scope>NUCLEOTIDE SEQUENCE</scope>
    <source>
        <strain evidence="1">Ct7aK2</strain>
    </source>
</reference>
<sequence length="102" mass="12149">MIKIGNQEYLLKYTVRALFVYEQITGTSFSPDKLLNEYTLLYAILIANNTNFSLTFEELIELCDQDQSIFIEFRKWFLNVLKQKCLLHDESEKQLEDDKKKD</sequence>
<organism evidence="1">
    <name type="scientific">Siphoviridae sp. ct7aK2</name>
    <dbReference type="NCBI Taxonomy" id="2825351"/>
    <lineage>
        <taxon>Viruses</taxon>
        <taxon>Duplodnaviria</taxon>
        <taxon>Heunggongvirae</taxon>
        <taxon>Uroviricota</taxon>
        <taxon>Caudoviricetes</taxon>
    </lineage>
</organism>
<dbReference type="EMBL" id="BK016044">
    <property type="protein sequence ID" value="DAF91071.1"/>
    <property type="molecule type" value="Genomic_DNA"/>
</dbReference>
<accession>A0A8S5U9C0</accession>
<name>A0A8S5U9C0_9CAUD</name>
<proteinExistence type="predicted"/>
<protein>
    <submittedName>
        <fullName evidence="1">Tail assembly chaperone protein</fullName>
    </submittedName>
</protein>